<feature type="compositionally biased region" description="Basic and acidic residues" evidence="1">
    <location>
        <begin position="1"/>
        <end position="19"/>
    </location>
</feature>
<protein>
    <submittedName>
        <fullName evidence="2">Uncharacterized protein</fullName>
    </submittedName>
</protein>
<evidence type="ECO:0000313" key="2">
    <source>
        <dbReference type="EMBL" id="CEM43111.1"/>
    </source>
</evidence>
<proteinExistence type="predicted"/>
<accession>A0A0G4HGM1</accession>
<organism evidence="2">
    <name type="scientific">Chromera velia CCMP2878</name>
    <dbReference type="NCBI Taxonomy" id="1169474"/>
    <lineage>
        <taxon>Eukaryota</taxon>
        <taxon>Sar</taxon>
        <taxon>Alveolata</taxon>
        <taxon>Colpodellida</taxon>
        <taxon>Chromeraceae</taxon>
        <taxon>Chromera</taxon>
    </lineage>
</organism>
<dbReference type="EMBL" id="CDMZ01002612">
    <property type="protein sequence ID" value="CEM43111.1"/>
    <property type="molecule type" value="Genomic_DNA"/>
</dbReference>
<dbReference type="AlphaFoldDB" id="A0A0G4HGM1"/>
<sequence>MEEGRVREGTPAAQKHETARTIPSSPFPFRHTSSCWTDPPPVSEKEEAALFLASTGVASQLPLPATFSVVLPKGQQMSQGVSRGQGTVCVTLVRFGPLRGSSGIVAVGGGVHEVGVQTRGLEERQNVLRILEAQKKQRA</sequence>
<evidence type="ECO:0000256" key="1">
    <source>
        <dbReference type="SAM" id="MobiDB-lite"/>
    </source>
</evidence>
<dbReference type="VEuPathDB" id="CryptoDB:Cvel_27295"/>
<feature type="region of interest" description="Disordered" evidence="1">
    <location>
        <begin position="1"/>
        <end position="42"/>
    </location>
</feature>
<name>A0A0G4HGM1_9ALVE</name>
<gene>
    <name evidence="2" type="ORF">Cvel_27295</name>
</gene>
<reference evidence="2" key="1">
    <citation type="submission" date="2014-11" db="EMBL/GenBank/DDBJ databases">
        <authorList>
            <person name="Otto D Thomas"/>
            <person name="Naeem Raeece"/>
        </authorList>
    </citation>
    <scope>NUCLEOTIDE SEQUENCE</scope>
</reference>